<evidence type="ECO:0000313" key="2">
    <source>
        <dbReference type="Proteomes" id="UP000266234"/>
    </source>
</evidence>
<reference evidence="1 2" key="1">
    <citation type="journal article" date="2018" name="PLoS Pathog.">
        <title>Evolution of structural diversity of trichothecenes, a family of toxins produced by plant pathogenic and entomopathogenic fungi.</title>
        <authorList>
            <person name="Proctor R.H."/>
            <person name="McCormick S.P."/>
            <person name="Kim H.S."/>
            <person name="Cardoza R.E."/>
            <person name="Stanley A.M."/>
            <person name="Lindo L."/>
            <person name="Kelly A."/>
            <person name="Brown D.W."/>
            <person name="Lee T."/>
            <person name="Vaughan M.M."/>
            <person name="Alexander N.J."/>
            <person name="Busman M."/>
            <person name="Gutierrez S."/>
        </authorList>
    </citation>
    <scope>NUCLEOTIDE SEQUENCE [LARGE SCALE GENOMIC DNA]</scope>
    <source>
        <strain evidence="1 2">NRRL 20695</strain>
    </source>
</reference>
<dbReference type="AlphaFoldDB" id="A0A395T7H1"/>
<name>A0A395T7H1_9HYPO</name>
<proteinExistence type="predicted"/>
<keyword evidence="2" id="KW-1185">Reference proteome</keyword>
<gene>
    <name evidence="1" type="ORF">FLONG3_1525</name>
</gene>
<dbReference type="EMBL" id="PXOG01000032">
    <property type="protein sequence ID" value="RGP80376.1"/>
    <property type="molecule type" value="Genomic_DNA"/>
</dbReference>
<evidence type="ECO:0000313" key="1">
    <source>
        <dbReference type="EMBL" id="RGP80376.1"/>
    </source>
</evidence>
<sequence length="94" mass="9814">MSSIAPNQGSVVGTTEAPRAAEPQYLSLNRVATYSSNNIVASISTRSAGTRAIAAVGSDDQNIASLEIDMAKYRDTAHKVSPPFPLTGTGSQFQ</sequence>
<accession>A0A395T7H1</accession>
<dbReference type="OrthoDB" id="5057009at2759"/>
<comment type="caution">
    <text evidence="1">The sequence shown here is derived from an EMBL/GenBank/DDBJ whole genome shotgun (WGS) entry which is preliminary data.</text>
</comment>
<organism evidence="1 2">
    <name type="scientific">Fusarium longipes</name>
    <dbReference type="NCBI Taxonomy" id="694270"/>
    <lineage>
        <taxon>Eukaryota</taxon>
        <taxon>Fungi</taxon>
        <taxon>Dikarya</taxon>
        <taxon>Ascomycota</taxon>
        <taxon>Pezizomycotina</taxon>
        <taxon>Sordariomycetes</taxon>
        <taxon>Hypocreomycetidae</taxon>
        <taxon>Hypocreales</taxon>
        <taxon>Nectriaceae</taxon>
        <taxon>Fusarium</taxon>
    </lineage>
</organism>
<dbReference type="Proteomes" id="UP000266234">
    <property type="component" value="Unassembled WGS sequence"/>
</dbReference>
<protein>
    <submittedName>
        <fullName evidence="1">Uncharacterized protein</fullName>
    </submittedName>
</protein>